<evidence type="ECO:0000256" key="2">
    <source>
        <dbReference type="SAM" id="Phobius"/>
    </source>
</evidence>
<keyword evidence="2" id="KW-0812">Transmembrane</keyword>
<evidence type="ECO:0008006" key="4">
    <source>
        <dbReference type="Google" id="ProtNLM"/>
    </source>
</evidence>
<dbReference type="AlphaFoldDB" id="A0A2N9ELS5"/>
<protein>
    <recommendedName>
        <fullName evidence="4">ZCF37</fullName>
    </recommendedName>
</protein>
<dbReference type="EMBL" id="OIVN01000180">
    <property type="protein sequence ID" value="SPC75758.1"/>
    <property type="molecule type" value="Genomic_DNA"/>
</dbReference>
<evidence type="ECO:0000256" key="1">
    <source>
        <dbReference type="SAM" id="MobiDB-lite"/>
    </source>
</evidence>
<feature type="region of interest" description="Disordered" evidence="1">
    <location>
        <begin position="16"/>
        <end position="41"/>
    </location>
</feature>
<proteinExistence type="predicted"/>
<sequence length="258" mass="29844">MLNPFICGTGTFNKEEEVDNSPCSSPRKSSRRKYNNKNPYSTRGLDKFSALLSDLDEKRQKIYSQVGSESISLVRFVYSNSNDCVPIVVKLKDKKEDKTKNFRYVKDNNHVSATHTNSEAVDKVPVENKTASLEEVKQPRLEISNEKTKIKKRFSWNMKLDNWRRPSYYLPVIIILILFFMALFGRSFAILCTSIGWYVVPTLKDSSNTTSSTTKKKIYVRRMSENYKMGNENMKEYRKSYSGSLEAKSPRKCGQRKC</sequence>
<accession>A0A2N9ELS5</accession>
<evidence type="ECO:0000313" key="3">
    <source>
        <dbReference type="EMBL" id="SPC75758.1"/>
    </source>
</evidence>
<gene>
    <name evidence="3" type="ORF">FSB_LOCUS3640</name>
</gene>
<dbReference type="PANTHER" id="PTHR35275:SF1">
    <property type="entry name" value="OS07G0585900 PROTEIN"/>
    <property type="match status" value="1"/>
</dbReference>
<organism evidence="3">
    <name type="scientific">Fagus sylvatica</name>
    <name type="common">Beechnut</name>
    <dbReference type="NCBI Taxonomy" id="28930"/>
    <lineage>
        <taxon>Eukaryota</taxon>
        <taxon>Viridiplantae</taxon>
        <taxon>Streptophyta</taxon>
        <taxon>Embryophyta</taxon>
        <taxon>Tracheophyta</taxon>
        <taxon>Spermatophyta</taxon>
        <taxon>Magnoliopsida</taxon>
        <taxon>eudicotyledons</taxon>
        <taxon>Gunneridae</taxon>
        <taxon>Pentapetalae</taxon>
        <taxon>rosids</taxon>
        <taxon>fabids</taxon>
        <taxon>Fagales</taxon>
        <taxon>Fagaceae</taxon>
        <taxon>Fagus</taxon>
    </lineage>
</organism>
<dbReference type="InterPro" id="IPR045880">
    <property type="entry name" value="ZCF37"/>
</dbReference>
<reference evidence="3" key="1">
    <citation type="submission" date="2018-02" db="EMBL/GenBank/DDBJ databases">
        <authorList>
            <person name="Cohen D.B."/>
            <person name="Kent A.D."/>
        </authorList>
    </citation>
    <scope>NUCLEOTIDE SEQUENCE</scope>
</reference>
<keyword evidence="2" id="KW-1133">Transmembrane helix</keyword>
<feature type="transmembrane region" description="Helical" evidence="2">
    <location>
        <begin position="168"/>
        <end position="200"/>
    </location>
</feature>
<keyword evidence="2" id="KW-0472">Membrane</keyword>
<dbReference type="PANTHER" id="PTHR35275">
    <property type="entry name" value="ZCF37"/>
    <property type="match status" value="1"/>
</dbReference>
<name>A0A2N9ELS5_FAGSY</name>